<dbReference type="Pfam" id="PF18974">
    <property type="entry name" value="DUF5710"/>
    <property type="match status" value="1"/>
</dbReference>
<evidence type="ECO:0000313" key="2">
    <source>
        <dbReference type="EMBL" id="MBC2863281.1"/>
    </source>
</evidence>
<dbReference type="Proteomes" id="UP000592342">
    <property type="component" value="Unassembled WGS sequence"/>
</dbReference>
<feature type="domain" description="DUF5710" evidence="1">
    <location>
        <begin position="10"/>
        <end position="61"/>
    </location>
</feature>
<name>A0A7X1HUN0_KLEPN</name>
<gene>
    <name evidence="2" type="ORF">H7U16_26240</name>
</gene>
<accession>A0A7X1HUN0</accession>
<reference evidence="2 3" key="1">
    <citation type="submission" date="2020-08" db="EMBL/GenBank/DDBJ databases">
        <title>Tigecycline and colistin resistance in Klebsiella pneumoniae.</title>
        <authorList>
            <person name="Ramesh N."/>
            <person name="Shanthini T."/>
            <person name="Prasanth M."/>
            <person name="Senthilkumar N."/>
            <person name="Meesala Krishna M."/>
            <person name="Guruswami G."/>
        </authorList>
    </citation>
    <scope>NUCLEOTIDE SEQUENCE [LARGE SCALE GENOMIC DNA]</scope>
    <source>
        <strain evidence="2 3">SHM 84</strain>
    </source>
</reference>
<comment type="caution">
    <text evidence="2">The sequence shown here is derived from an EMBL/GenBank/DDBJ whole genome shotgun (WGS) entry which is preliminary data.</text>
</comment>
<protein>
    <recommendedName>
        <fullName evidence="1">DUF5710 domain-containing protein</fullName>
    </recommendedName>
</protein>
<dbReference type="AlphaFoldDB" id="A0A7X1HUN0"/>
<evidence type="ECO:0000313" key="3">
    <source>
        <dbReference type="Proteomes" id="UP000592342"/>
    </source>
</evidence>
<dbReference type="InterPro" id="IPR043764">
    <property type="entry name" value="DUF5710"/>
</dbReference>
<sequence length="184" mass="20825">MAKPEIATERTRLSIPFDDRQRAIRAAGKLADGSNALDYVKEEKVWYAQPGANLSRLKEWIFDPNKVIEEPPTDIQAIEDEFTAWLEERGAIIKDPIEFDGQKHYVDTVDGKAGSRKGCMPPFWMADLQGGTGTIRTVVKFRNGYLPAQPLTLNKWPCSVLMLRQGVNKELQRKRISLIRPLTG</sequence>
<evidence type="ECO:0000259" key="1">
    <source>
        <dbReference type="Pfam" id="PF18974"/>
    </source>
</evidence>
<organism evidence="2 3">
    <name type="scientific">Klebsiella pneumoniae</name>
    <dbReference type="NCBI Taxonomy" id="573"/>
    <lineage>
        <taxon>Bacteria</taxon>
        <taxon>Pseudomonadati</taxon>
        <taxon>Pseudomonadota</taxon>
        <taxon>Gammaproteobacteria</taxon>
        <taxon>Enterobacterales</taxon>
        <taxon>Enterobacteriaceae</taxon>
        <taxon>Klebsiella/Raoultella group</taxon>
        <taxon>Klebsiella</taxon>
        <taxon>Klebsiella pneumoniae complex</taxon>
    </lineage>
</organism>
<proteinExistence type="predicted"/>
<dbReference type="EMBL" id="JACLRA010000004">
    <property type="protein sequence ID" value="MBC2863281.1"/>
    <property type="molecule type" value="Genomic_DNA"/>
</dbReference>